<dbReference type="Pfam" id="PF02023">
    <property type="entry name" value="SCAN"/>
    <property type="match status" value="1"/>
</dbReference>
<evidence type="ECO:0000313" key="5">
    <source>
        <dbReference type="Proteomes" id="UP000472274"/>
    </source>
</evidence>
<dbReference type="GeneTree" id="ENSGT00940000159113"/>
<dbReference type="SUPFAM" id="SSF47353">
    <property type="entry name" value="Retrovirus capsid dimerization domain-like"/>
    <property type="match status" value="1"/>
</dbReference>
<organism evidence="4 5">
    <name type="scientific">Terrapene triunguis</name>
    <name type="common">Three-toed box turtle</name>
    <dbReference type="NCBI Taxonomy" id="2587831"/>
    <lineage>
        <taxon>Eukaryota</taxon>
        <taxon>Metazoa</taxon>
        <taxon>Chordata</taxon>
        <taxon>Craniata</taxon>
        <taxon>Vertebrata</taxon>
        <taxon>Euteleostomi</taxon>
        <taxon>Archelosauria</taxon>
        <taxon>Testudinata</taxon>
        <taxon>Testudines</taxon>
        <taxon>Cryptodira</taxon>
        <taxon>Durocryptodira</taxon>
        <taxon>Testudinoidea</taxon>
        <taxon>Emydidae</taxon>
        <taxon>Terrapene</taxon>
    </lineage>
</organism>
<accession>A0A674J4X8</accession>
<dbReference type="InterPro" id="IPR003309">
    <property type="entry name" value="SCAN_dom"/>
</dbReference>
<keyword evidence="5" id="KW-1185">Reference proteome</keyword>
<dbReference type="PANTHER" id="PTHR45935">
    <property type="entry name" value="PROTEIN ZBED8-RELATED"/>
    <property type="match status" value="1"/>
</dbReference>
<evidence type="ECO:0000256" key="2">
    <source>
        <dbReference type="SAM" id="MobiDB-lite"/>
    </source>
</evidence>
<dbReference type="Ensembl" id="ENSTMTT00000017192.1">
    <property type="protein sequence ID" value="ENSTMTP00000016600.1"/>
    <property type="gene ID" value="ENSTMTG00000012160.1"/>
</dbReference>
<feature type="domain" description="SCAN box" evidence="3">
    <location>
        <begin position="47"/>
        <end position="125"/>
    </location>
</feature>
<dbReference type="SMART" id="SM00431">
    <property type="entry name" value="SCAN"/>
    <property type="match status" value="1"/>
</dbReference>
<keyword evidence="1" id="KW-0539">Nucleus</keyword>
<dbReference type="PROSITE" id="PS50804">
    <property type="entry name" value="SCAN_BOX"/>
    <property type="match status" value="1"/>
</dbReference>
<feature type="region of interest" description="Disordered" evidence="2">
    <location>
        <begin position="134"/>
        <end position="168"/>
    </location>
</feature>
<protein>
    <recommendedName>
        <fullName evidence="3">SCAN box domain-containing protein</fullName>
    </recommendedName>
</protein>
<dbReference type="InterPro" id="IPR050916">
    <property type="entry name" value="SCAN-C2H2_zinc_finger"/>
</dbReference>
<sequence length="192" mass="21790">PASPLPPNPWVAVSPSPRGLATEEARDYSRVKAAILDALDVSPETFRQRFRSQTYPTSTRPRLVAQALKEVCRRWLQPETRTAEEVTEQVILEQFVHILPTRGRAWVLRRWPATLAAAVALMEDFLAAETPVGPALRAQNPGPECPNTERKGDSPTGPRNLGRGQEWPHFELRRDRLYRIDRDSHTKEPQTQ</sequence>
<dbReference type="PANTHER" id="PTHR45935:SF15">
    <property type="entry name" value="SCAN BOX DOMAIN-CONTAINING PROTEIN"/>
    <property type="match status" value="1"/>
</dbReference>
<reference evidence="4" key="1">
    <citation type="submission" date="2025-05" db="UniProtKB">
        <authorList>
            <consortium name="Ensembl"/>
        </authorList>
    </citation>
    <scope>IDENTIFICATION</scope>
</reference>
<dbReference type="AlphaFoldDB" id="A0A674J4X8"/>
<dbReference type="Proteomes" id="UP000472274">
    <property type="component" value="Unplaced"/>
</dbReference>
<dbReference type="Gene3D" id="1.10.4020.10">
    <property type="entry name" value="DNA breaking-rejoining enzymes"/>
    <property type="match status" value="1"/>
</dbReference>
<evidence type="ECO:0000313" key="4">
    <source>
        <dbReference type="Ensembl" id="ENSTMTP00000016911.1"/>
    </source>
</evidence>
<dbReference type="InterPro" id="IPR038269">
    <property type="entry name" value="SCAN_sf"/>
</dbReference>
<dbReference type="Ensembl" id="ENSTMTT00000017506.1">
    <property type="protein sequence ID" value="ENSTMTP00000016911.1"/>
    <property type="gene ID" value="ENSTMTG00000012404.1"/>
</dbReference>
<evidence type="ECO:0000259" key="3">
    <source>
        <dbReference type="PROSITE" id="PS50804"/>
    </source>
</evidence>
<proteinExistence type="predicted"/>
<evidence type="ECO:0000256" key="1">
    <source>
        <dbReference type="ARBA" id="ARBA00023242"/>
    </source>
</evidence>
<name>A0A674J4X8_9SAUR</name>